<dbReference type="Proteomes" id="UP000187185">
    <property type="component" value="Chromosome"/>
</dbReference>
<dbReference type="STRING" id="36805.BOH66_02790"/>
<keyword evidence="3" id="KW-0804">Transcription</keyword>
<name>A0A1P8U5E6_9MICO</name>
<reference evidence="6 7" key="1">
    <citation type="submission" date="2016-12" db="EMBL/GenBank/DDBJ databases">
        <title>Complete genome sequence of Microbacterium aurum KACC 15219.</title>
        <authorList>
            <person name="Jung Y."/>
            <person name="Shin J.-H."/>
            <person name="Lee Y.-J."/>
            <person name="Yi H."/>
            <person name="Bahn Y.-S."/>
            <person name="Kim J.F."/>
            <person name="Lee D.-W."/>
        </authorList>
    </citation>
    <scope>NUCLEOTIDE SEQUENCE [LARGE SCALE GENOMIC DNA]</scope>
    <source>
        <strain evidence="6 7">KACC 15219</strain>
    </source>
</reference>
<dbReference type="GO" id="GO:0000976">
    <property type="term" value="F:transcription cis-regulatory region binding"/>
    <property type="evidence" value="ECO:0007669"/>
    <property type="project" value="TreeGrafter"/>
</dbReference>
<organism evidence="6 7">
    <name type="scientific">Microbacterium aurum</name>
    <dbReference type="NCBI Taxonomy" id="36805"/>
    <lineage>
        <taxon>Bacteria</taxon>
        <taxon>Bacillati</taxon>
        <taxon>Actinomycetota</taxon>
        <taxon>Actinomycetes</taxon>
        <taxon>Micrococcales</taxon>
        <taxon>Microbacteriaceae</taxon>
        <taxon>Microbacterium</taxon>
    </lineage>
</organism>
<dbReference type="PANTHER" id="PTHR30055">
    <property type="entry name" value="HTH-TYPE TRANSCRIPTIONAL REGULATOR RUTR"/>
    <property type="match status" value="1"/>
</dbReference>
<dbReference type="PANTHER" id="PTHR30055:SF234">
    <property type="entry name" value="HTH-TYPE TRANSCRIPTIONAL REGULATOR BETI"/>
    <property type="match status" value="1"/>
</dbReference>
<dbReference type="SUPFAM" id="SSF48498">
    <property type="entry name" value="Tetracyclin repressor-like, C-terminal domain"/>
    <property type="match status" value="1"/>
</dbReference>
<evidence type="ECO:0000256" key="4">
    <source>
        <dbReference type="PROSITE-ProRule" id="PRU00335"/>
    </source>
</evidence>
<dbReference type="InterPro" id="IPR009057">
    <property type="entry name" value="Homeodomain-like_sf"/>
</dbReference>
<gene>
    <name evidence="6" type="ORF">BOH66_02790</name>
</gene>
<dbReference type="SUPFAM" id="SSF46689">
    <property type="entry name" value="Homeodomain-like"/>
    <property type="match status" value="1"/>
</dbReference>
<dbReference type="AlphaFoldDB" id="A0A1P8U5E6"/>
<evidence type="ECO:0000313" key="6">
    <source>
        <dbReference type="EMBL" id="APZ33330.1"/>
    </source>
</evidence>
<dbReference type="GO" id="GO:0003700">
    <property type="term" value="F:DNA-binding transcription factor activity"/>
    <property type="evidence" value="ECO:0007669"/>
    <property type="project" value="TreeGrafter"/>
</dbReference>
<dbReference type="KEGG" id="maur:BOH66_02790"/>
<sequence>MGVSSSPRDDAPDQARIANQRADAQRNRASILVAAARALRRNPEASVAEIAAEAGLGRMTVYGHFKTRAELIDAAMIESLGRGEDILAQVPLDGPPAEAFGRLIESSWTLVNESRGLLAAAQEELPSERVRELHAKAEARVRGVLERGQQEGAFRTDLPMHWLLTTTHVVMNAAADEVVAGLVTSEDAARLIIAVLQPAIAAAPGREQQC</sequence>
<dbReference type="PROSITE" id="PS50977">
    <property type="entry name" value="HTH_TETR_2"/>
    <property type="match status" value="1"/>
</dbReference>
<dbReference type="Gene3D" id="1.10.357.10">
    <property type="entry name" value="Tetracycline Repressor, domain 2"/>
    <property type="match status" value="1"/>
</dbReference>
<dbReference type="EMBL" id="CP018762">
    <property type="protein sequence ID" value="APZ33330.1"/>
    <property type="molecule type" value="Genomic_DNA"/>
</dbReference>
<evidence type="ECO:0000256" key="1">
    <source>
        <dbReference type="ARBA" id="ARBA00023015"/>
    </source>
</evidence>
<evidence type="ECO:0000256" key="3">
    <source>
        <dbReference type="ARBA" id="ARBA00023163"/>
    </source>
</evidence>
<feature type="domain" description="HTH tetR-type" evidence="5">
    <location>
        <begin position="25"/>
        <end position="83"/>
    </location>
</feature>
<proteinExistence type="predicted"/>
<keyword evidence="7" id="KW-1185">Reference proteome</keyword>
<dbReference type="InterPro" id="IPR036271">
    <property type="entry name" value="Tet_transcr_reg_TetR-rel_C_sf"/>
</dbReference>
<keyword evidence="1" id="KW-0805">Transcription regulation</keyword>
<accession>A0A1P8U5E6</accession>
<dbReference type="InterPro" id="IPR050109">
    <property type="entry name" value="HTH-type_TetR-like_transc_reg"/>
</dbReference>
<dbReference type="InterPro" id="IPR001647">
    <property type="entry name" value="HTH_TetR"/>
</dbReference>
<evidence type="ECO:0000313" key="7">
    <source>
        <dbReference type="Proteomes" id="UP000187185"/>
    </source>
</evidence>
<feature type="DNA-binding region" description="H-T-H motif" evidence="4">
    <location>
        <begin position="46"/>
        <end position="65"/>
    </location>
</feature>
<evidence type="ECO:0000256" key="2">
    <source>
        <dbReference type="ARBA" id="ARBA00023125"/>
    </source>
</evidence>
<dbReference type="Pfam" id="PF00440">
    <property type="entry name" value="TetR_N"/>
    <property type="match status" value="1"/>
</dbReference>
<keyword evidence="2 4" id="KW-0238">DNA-binding</keyword>
<protein>
    <submittedName>
        <fullName evidence="6">TetR family transcriptional regulator</fullName>
    </submittedName>
</protein>
<evidence type="ECO:0000259" key="5">
    <source>
        <dbReference type="PROSITE" id="PS50977"/>
    </source>
</evidence>